<feature type="transmembrane region" description="Helical" evidence="7">
    <location>
        <begin position="159"/>
        <end position="180"/>
    </location>
</feature>
<dbReference type="RefSeq" id="WP_338056819.1">
    <property type="nucleotide sequence ID" value="NZ_FMBM01000002.1"/>
</dbReference>
<feature type="transmembrane region" description="Helical" evidence="7">
    <location>
        <begin position="286"/>
        <end position="306"/>
    </location>
</feature>
<dbReference type="PANTHER" id="PTHR40074:SF4">
    <property type="entry name" value="INNER MEMBRANE PROTEIN YCFT"/>
    <property type="match status" value="1"/>
</dbReference>
<protein>
    <submittedName>
        <fullName evidence="9">Putative membrane protein</fullName>
    </submittedName>
    <submittedName>
        <fullName evidence="10">Uncharacterized membrane protein YcfT</fullName>
    </submittedName>
</protein>
<keyword evidence="3" id="KW-1003">Cell membrane</keyword>
<dbReference type="InterPro" id="IPR002656">
    <property type="entry name" value="Acyl_transf_3_dom"/>
</dbReference>
<evidence type="ECO:0000256" key="1">
    <source>
        <dbReference type="ARBA" id="ARBA00004651"/>
    </source>
</evidence>
<dbReference type="GO" id="GO:0016413">
    <property type="term" value="F:O-acetyltransferase activity"/>
    <property type="evidence" value="ECO:0007669"/>
    <property type="project" value="TreeGrafter"/>
</dbReference>
<accession>A0A0P7X4J8</accession>
<feature type="domain" description="Acyltransferase 3" evidence="8">
    <location>
        <begin position="24"/>
        <end position="328"/>
    </location>
</feature>
<evidence type="ECO:0000313" key="12">
    <source>
        <dbReference type="Proteomes" id="UP000182800"/>
    </source>
</evidence>
<feature type="transmembrane region" description="Helical" evidence="7">
    <location>
        <begin position="95"/>
        <end position="114"/>
    </location>
</feature>
<feature type="transmembrane region" description="Helical" evidence="7">
    <location>
        <begin position="312"/>
        <end position="330"/>
    </location>
</feature>
<dbReference type="PATRIC" id="fig|1653334.4.peg.450"/>
<feature type="transmembrane region" description="Helical" evidence="7">
    <location>
        <begin position="29"/>
        <end position="47"/>
    </location>
</feature>
<dbReference type="PANTHER" id="PTHR40074">
    <property type="entry name" value="O-ACETYLTRANSFERASE WECH"/>
    <property type="match status" value="1"/>
</dbReference>
<evidence type="ECO:0000313" key="9">
    <source>
        <dbReference type="EMBL" id="KPQ09776.1"/>
    </source>
</evidence>
<dbReference type="AlphaFoldDB" id="A0A0P7X4J8"/>
<keyword evidence="12" id="KW-1185">Reference proteome</keyword>
<feature type="transmembrane region" description="Helical" evidence="7">
    <location>
        <begin position="186"/>
        <end position="204"/>
    </location>
</feature>
<evidence type="ECO:0000256" key="7">
    <source>
        <dbReference type="SAM" id="Phobius"/>
    </source>
</evidence>
<reference evidence="10 12" key="2">
    <citation type="submission" date="2016-08" db="EMBL/GenBank/DDBJ databases">
        <authorList>
            <person name="Varghese N."/>
            <person name="Submissions Spin"/>
        </authorList>
    </citation>
    <scope>NUCLEOTIDE SEQUENCE [LARGE SCALE GENOMIC DNA]</scope>
    <source>
        <strain evidence="10 12">HL-109</strain>
    </source>
</reference>
<organism evidence="9 11">
    <name type="scientific">Saliniramus fredricksonii</name>
    <dbReference type="NCBI Taxonomy" id="1653334"/>
    <lineage>
        <taxon>Bacteria</taxon>
        <taxon>Pseudomonadati</taxon>
        <taxon>Pseudomonadota</taxon>
        <taxon>Alphaproteobacteria</taxon>
        <taxon>Hyphomicrobiales</taxon>
        <taxon>Salinarimonadaceae</taxon>
        <taxon>Saliniramus</taxon>
    </lineage>
</organism>
<dbReference type="EMBL" id="LJSX01000022">
    <property type="protein sequence ID" value="KPQ09776.1"/>
    <property type="molecule type" value="Genomic_DNA"/>
</dbReference>
<comment type="caution">
    <text evidence="9">The sequence shown here is derived from an EMBL/GenBank/DDBJ whole genome shotgun (WGS) entry which is preliminary data.</text>
</comment>
<gene>
    <name evidence="10" type="ORF">GA0071312_1619</name>
    <name evidence="9" type="ORF">HLUCCO17_13510</name>
</gene>
<dbReference type="STRING" id="1653334.GA0071312_1619"/>
<dbReference type="GO" id="GO:0009246">
    <property type="term" value="P:enterobacterial common antigen biosynthetic process"/>
    <property type="evidence" value="ECO:0007669"/>
    <property type="project" value="TreeGrafter"/>
</dbReference>
<comment type="similarity">
    <text evidence="2">Belongs to the acyltransferase 3 family.</text>
</comment>
<name>A0A0P7X4J8_9HYPH</name>
<evidence type="ECO:0000256" key="5">
    <source>
        <dbReference type="ARBA" id="ARBA00022989"/>
    </source>
</evidence>
<feature type="transmembrane region" description="Helical" evidence="7">
    <location>
        <begin position="250"/>
        <end position="274"/>
    </location>
</feature>
<feature type="transmembrane region" description="Helical" evidence="7">
    <location>
        <begin position="59"/>
        <end position="83"/>
    </location>
</feature>
<dbReference type="Proteomes" id="UP000182800">
    <property type="component" value="Unassembled WGS sequence"/>
</dbReference>
<evidence type="ECO:0000313" key="11">
    <source>
        <dbReference type="Proteomes" id="UP000050497"/>
    </source>
</evidence>
<sequence length="364" mass="39896">MTMRMDTDRPVSLLHASGDGDRVAWVDTAKGMCIILVVMMHVVLGIGDRMGTEGFLHPVVAFAAPFRMPDFFLISGLFLARVIDRDWRRYADKRVLHFLYFYVLWLVIQSIIRFGDVADGSVTGLIEHLAWSMVQPFSTLWFVYMLAIFSVVTKLLRGVPVWALLGGAALLEIAPIHTGAILVDEFAARYVYFLAGYLLAPQIFKLADWALAHKPAALAGLVLWAVVNGFLALTPSGLTETGTLATLPVISLIAGTLGAVAMVLISALLAGTLLGRPLDYAGRHAIAVYLAFFLPMAVTREILLRLGIIEDVGVISLIVLIVAVVAPLVVERIVRNTPLNFLFVRPHFARIAPERRAARTQPAE</sequence>
<feature type="transmembrane region" description="Helical" evidence="7">
    <location>
        <begin position="216"/>
        <end position="238"/>
    </location>
</feature>
<keyword evidence="5 7" id="KW-1133">Transmembrane helix</keyword>
<dbReference type="Proteomes" id="UP000050497">
    <property type="component" value="Unassembled WGS sequence"/>
</dbReference>
<feature type="transmembrane region" description="Helical" evidence="7">
    <location>
        <begin position="134"/>
        <end position="152"/>
    </location>
</feature>
<evidence type="ECO:0000256" key="4">
    <source>
        <dbReference type="ARBA" id="ARBA00022692"/>
    </source>
</evidence>
<evidence type="ECO:0000256" key="6">
    <source>
        <dbReference type="ARBA" id="ARBA00023136"/>
    </source>
</evidence>
<keyword evidence="4 7" id="KW-0812">Transmembrane</keyword>
<reference evidence="9 11" key="1">
    <citation type="submission" date="2015-09" db="EMBL/GenBank/DDBJ databases">
        <title>Identification and resolution of microdiversity through metagenomic sequencing of parallel consortia.</title>
        <authorList>
            <person name="Nelson W.C."/>
            <person name="Romine M.F."/>
            <person name="Lindemann S.R."/>
        </authorList>
    </citation>
    <scope>NUCLEOTIDE SEQUENCE [LARGE SCALE GENOMIC DNA]</scope>
    <source>
        <strain evidence="9">HL-109</strain>
    </source>
</reference>
<evidence type="ECO:0000313" key="10">
    <source>
        <dbReference type="EMBL" id="SCC80652.1"/>
    </source>
</evidence>
<evidence type="ECO:0000256" key="3">
    <source>
        <dbReference type="ARBA" id="ARBA00022475"/>
    </source>
</evidence>
<proteinExistence type="inferred from homology"/>
<dbReference type="EMBL" id="FMBM01000002">
    <property type="protein sequence ID" value="SCC80652.1"/>
    <property type="molecule type" value="Genomic_DNA"/>
</dbReference>
<comment type="subcellular location">
    <subcellularLocation>
        <location evidence="1">Cell membrane</location>
        <topology evidence="1">Multi-pass membrane protein</topology>
    </subcellularLocation>
</comment>
<evidence type="ECO:0000256" key="2">
    <source>
        <dbReference type="ARBA" id="ARBA00007400"/>
    </source>
</evidence>
<dbReference type="Pfam" id="PF01757">
    <property type="entry name" value="Acyl_transf_3"/>
    <property type="match status" value="1"/>
</dbReference>
<dbReference type="GO" id="GO:0005886">
    <property type="term" value="C:plasma membrane"/>
    <property type="evidence" value="ECO:0007669"/>
    <property type="project" value="UniProtKB-SubCell"/>
</dbReference>
<evidence type="ECO:0000259" key="8">
    <source>
        <dbReference type="Pfam" id="PF01757"/>
    </source>
</evidence>
<keyword evidence="6 7" id="KW-0472">Membrane</keyword>